<feature type="domain" description="NarG-like" evidence="8">
    <location>
        <begin position="67"/>
        <end position="210"/>
    </location>
</feature>
<dbReference type="InterPro" id="IPR036197">
    <property type="entry name" value="NarG-like_sf"/>
</dbReference>
<keyword evidence="6 7" id="KW-0472">Membrane</keyword>
<feature type="transmembrane region" description="Helical" evidence="7">
    <location>
        <begin position="143"/>
        <end position="167"/>
    </location>
</feature>
<accession>A0A8I1GG35</accession>
<evidence type="ECO:0000256" key="4">
    <source>
        <dbReference type="ARBA" id="ARBA00022989"/>
    </source>
</evidence>
<comment type="caution">
    <text evidence="9">The sequence shown here is derived from an EMBL/GenBank/DDBJ whole genome shotgun (WGS) entry which is preliminary data.</text>
</comment>
<dbReference type="Gene3D" id="1.20.950.20">
    <property type="entry name" value="Transmembrane di-heme cytochromes, Chain C"/>
    <property type="match status" value="1"/>
</dbReference>
<dbReference type="InterPro" id="IPR023234">
    <property type="entry name" value="NarG-like_domain"/>
</dbReference>
<dbReference type="Proteomes" id="UP000623250">
    <property type="component" value="Unassembled WGS sequence"/>
</dbReference>
<evidence type="ECO:0000256" key="1">
    <source>
        <dbReference type="ARBA" id="ARBA00004651"/>
    </source>
</evidence>
<dbReference type="GO" id="GO:0016491">
    <property type="term" value="F:oxidoreductase activity"/>
    <property type="evidence" value="ECO:0007669"/>
    <property type="project" value="UniProtKB-KW"/>
</dbReference>
<keyword evidence="2" id="KW-1003">Cell membrane</keyword>
<gene>
    <name evidence="9" type="ORF">JDN41_10800</name>
</gene>
<feature type="transmembrane region" description="Helical" evidence="7">
    <location>
        <begin position="106"/>
        <end position="123"/>
    </location>
</feature>
<feature type="transmembrane region" description="Helical" evidence="7">
    <location>
        <begin position="69"/>
        <end position="86"/>
    </location>
</feature>
<evidence type="ECO:0000256" key="6">
    <source>
        <dbReference type="ARBA" id="ARBA00023136"/>
    </source>
</evidence>
<keyword evidence="10" id="KW-1185">Reference proteome</keyword>
<evidence type="ECO:0000313" key="9">
    <source>
        <dbReference type="EMBL" id="MBJ7544043.1"/>
    </source>
</evidence>
<feature type="transmembrane region" description="Helical" evidence="7">
    <location>
        <begin position="187"/>
        <end position="209"/>
    </location>
</feature>
<comment type="subcellular location">
    <subcellularLocation>
        <location evidence="1">Cell membrane</location>
        <topology evidence="1">Multi-pass membrane protein</topology>
    </subcellularLocation>
</comment>
<evidence type="ECO:0000256" key="3">
    <source>
        <dbReference type="ARBA" id="ARBA00022692"/>
    </source>
</evidence>
<reference evidence="9 10" key="1">
    <citation type="submission" date="2020-12" db="EMBL/GenBank/DDBJ databases">
        <title>Revised draft genomes of Rhodomicrobium vannielii ATCC 17100 and Rhodomicrobium udaipurense JA643.</title>
        <authorList>
            <person name="Conners E.M."/>
            <person name="Davenport E.J."/>
            <person name="Bose A."/>
        </authorList>
    </citation>
    <scope>NUCLEOTIDE SEQUENCE [LARGE SCALE GENOMIC DNA]</scope>
    <source>
        <strain evidence="9 10">JA643</strain>
    </source>
</reference>
<dbReference type="EMBL" id="JAEMUK010000026">
    <property type="protein sequence ID" value="MBJ7544043.1"/>
    <property type="molecule type" value="Genomic_DNA"/>
</dbReference>
<dbReference type="AlphaFoldDB" id="A0A8I1GG35"/>
<organism evidence="9 10">
    <name type="scientific">Rhodomicrobium udaipurense</name>
    <dbReference type="NCBI Taxonomy" id="1202716"/>
    <lineage>
        <taxon>Bacteria</taxon>
        <taxon>Pseudomonadati</taxon>
        <taxon>Pseudomonadota</taxon>
        <taxon>Alphaproteobacteria</taxon>
        <taxon>Hyphomicrobiales</taxon>
        <taxon>Hyphomicrobiaceae</taxon>
        <taxon>Rhodomicrobium</taxon>
    </lineage>
</organism>
<protein>
    <submittedName>
        <fullName evidence="9">Respiratory nitrate reductase subunit gamma</fullName>
    </submittedName>
</protein>
<keyword evidence="3 7" id="KW-0812">Transmembrane</keyword>
<evidence type="ECO:0000256" key="5">
    <source>
        <dbReference type="ARBA" id="ARBA00023002"/>
    </source>
</evidence>
<dbReference type="SUPFAM" id="SSF103501">
    <property type="entry name" value="Respiratory nitrate reductase 1 gamma chain"/>
    <property type="match status" value="1"/>
</dbReference>
<evidence type="ECO:0000256" key="7">
    <source>
        <dbReference type="SAM" id="Phobius"/>
    </source>
</evidence>
<name>A0A8I1GG35_9HYPH</name>
<dbReference type="GO" id="GO:0005886">
    <property type="term" value="C:plasma membrane"/>
    <property type="evidence" value="ECO:0007669"/>
    <property type="project" value="UniProtKB-SubCell"/>
</dbReference>
<evidence type="ECO:0000256" key="2">
    <source>
        <dbReference type="ARBA" id="ARBA00022475"/>
    </source>
</evidence>
<sequence>MQTTLYAVMFYVAAAIFAGGLGLRVWQYAKTPVPLKIPTTPAPITQAGATFRVLREVVVFESLFKSNKWIWLFGWIFHIALALVLVRHLRYFTQPVWTPVALAQPLGIYAGFAMVGALFALWVRRVAISRMRYISDAFDHLILLLLLAIGATGLGMKFIAPTDIVALKGFFLGLMAFDWQPLPADPLLLSHLALVALLMVVFPFTKLLHAPGVFFSPSRNQADDARERRYAPRPLTSKA</sequence>
<evidence type="ECO:0000313" key="10">
    <source>
        <dbReference type="Proteomes" id="UP000623250"/>
    </source>
</evidence>
<evidence type="ECO:0000259" key="8">
    <source>
        <dbReference type="Pfam" id="PF02665"/>
    </source>
</evidence>
<proteinExistence type="predicted"/>
<dbReference type="Pfam" id="PF02665">
    <property type="entry name" value="Nitrate_red_gam"/>
    <property type="match status" value="1"/>
</dbReference>
<feature type="transmembrane region" description="Helical" evidence="7">
    <location>
        <begin position="6"/>
        <end position="26"/>
    </location>
</feature>
<keyword evidence="4 7" id="KW-1133">Transmembrane helix</keyword>
<keyword evidence="5" id="KW-0560">Oxidoreductase</keyword>
<dbReference type="RefSeq" id="WP_081796806.1">
    <property type="nucleotide sequence ID" value="NZ_JAEMUK010000026.1"/>
</dbReference>